<organism evidence="3">
    <name type="scientific">uncultured Poseidoniia archaeon</name>
    <dbReference type="NCBI Taxonomy" id="1697135"/>
    <lineage>
        <taxon>Archaea</taxon>
        <taxon>Methanobacteriati</taxon>
        <taxon>Thermoplasmatota</taxon>
        <taxon>Candidatus Poseidoniia</taxon>
        <taxon>environmental samples</taxon>
    </lineage>
</organism>
<evidence type="ECO:0000256" key="1">
    <source>
        <dbReference type="HAMAP-Rule" id="MF_02223"/>
    </source>
</evidence>
<dbReference type="InterPro" id="IPR012043">
    <property type="entry name" value="PoK"/>
</dbReference>
<dbReference type="Gene3D" id="3.30.230.10">
    <property type="match status" value="1"/>
</dbReference>
<feature type="domain" description="GHMP kinase N-terminal" evidence="2">
    <location>
        <begin position="110"/>
        <end position="181"/>
    </location>
</feature>
<reference evidence="3" key="2">
    <citation type="journal article" date="2015" name="ISME J.">
        <title>A new class of marine Euryarchaeota group II from the Mediterranean deep chlorophyll maximum.</title>
        <authorList>
            <person name="Martin-Cuadrado A.B."/>
            <person name="Garcia-Heredia I."/>
            <person name="Molto A.G."/>
            <person name="Lopez-Ubeda R."/>
            <person name="Kimes N."/>
            <person name="Lopez-Garcia P."/>
            <person name="Moreira D."/>
            <person name="Rodriguez-Valera F."/>
        </authorList>
    </citation>
    <scope>NUCLEOTIDE SEQUENCE</scope>
</reference>
<keyword evidence="1" id="KW-0547">Nucleotide-binding</keyword>
<keyword evidence="1" id="KW-0808">Transferase</keyword>
<name>A0A1B1TFY0_9ARCH</name>
<keyword evidence="1" id="KW-0418">Kinase</keyword>
<dbReference type="PANTHER" id="PTHR42282:SF1">
    <property type="entry name" value="PANTOATE KINASE"/>
    <property type="match status" value="1"/>
</dbReference>
<dbReference type="HAMAP" id="MF_02223">
    <property type="entry name" value="Pantoate_kinase"/>
    <property type="match status" value="1"/>
</dbReference>
<protein>
    <recommendedName>
        <fullName evidence="1">Pantoate kinase</fullName>
        <shortName evidence="1">PoK</shortName>
        <ecNumber evidence="1">2.7.1.169</ecNumber>
    </recommendedName>
</protein>
<dbReference type="InterPro" id="IPR006204">
    <property type="entry name" value="GHMP_kinase_N_dom"/>
</dbReference>
<evidence type="ECO:0000259" key="2">
    <source>
        <dbReference type="Pfam" id="PF00288"/>
    </source>
</evidence>
<sequence>MYGKDMSDTLIGGHITLLFTVEKDGRLLRNQGSRGAGFNVEHGVRASVLEIKKTDAEEQMGLSAGSSLDEKVDVNNGDIEVTVFDMDGKEMTDSSSIYFDLVDELRHAKLLEKADSYSIEVNLDLPTSQGFGMSAAGLVAVAYAFRELTGRGLAGQYLRLCHRIERLHGAGLGDVLGISAGGVEIRLQAGAPGASGRALGFGCPQNILLAWQPSEERHTSKYIDDEKWQNKITLAGQKAVNNLKSDSWGHSQWSEILKQSRIFAEQSDLLDEPERKHLLGIVREIVRELGLQAKVSIRLCMLGVSLAILPRELSNPLSNKELDRVSKELDKLEIGYKLTKISG</sequence>
<reference evidence="3" key="1">
    <citation type="submission" date="2014-11" db="EMBL/GenBank/DDBJ databases">
        <authorList>
            <person name="Zhu J."/>
            <person name="Qi W."/>
            <person name="Song R."/>
        </authorList>
    </citation>
    <scope>NUCLEOTIDE SEQUENCE</scope>
</reference>
<dbReference type="PANTHER" id="PTHR42282">
    <property type="entry name" value="PANTOATE KINASE-RELATED"/>
    <property type="match status" value="1"/>
</dbReference>
<dbReference type="GO" id="GO:0005524">
    <property type="term" value="F:ATP binding"/>
    <property type="evidence" value="ECO:0007669"/>
    <property type="project" value="UniProtKB-KW"/>
</dbReference>
<dbReference type="InterPro" id="IPR014721">
    <property type="entry name" value="Ribsml_uS5_D2-typ_fold_subgr"/>
</dbReference>
<accession>A0A1B1TFY0</accession>
<comment type="similarity">
    <text evidence="1">Belongs to the GHMP kinase family. PoK subfamily.</text>
</comment>
<comment type="function">
    <text evidence="1">Phosphorylates (R)-pantoate to form (R)-4-phosphopantoate in the CoA biosynthesis pathway.</text>
</comment>
<proteinExistence type="inferred from homology"/>
<dbReference type="Pfam" id="PF00288">
    <property type="entry name" value="GHMP_kinases_N"/>
    <property type="match status" value="1"/>
</dbReference>
<comment type="catalytic activity">
    <reaction evidence="1">
        <text>(R)-pantoate + ATP = (R)-4-phosphopantoate + ADP + H(+)</text>
        <dbReference type="Rhea" id="RHEA:28246"/>
        <dbReference type="ChEBI" id="CHEBI:15378"/>
        <dbReference type="ChEBI" id="CHEBI:15980"/>
        <dbReference type="ChEBI" id="CHEBI:30616"/>
        <dbReference type="ChEBI" id="CHEBI:61294"/>
        <dbReference type="ChEBI" id="CHEBI:456216"/>
        <dbReference type="EC" id="2.7.1.169"/>
    </reaction>
</comment>
<dbReference type="UniPathway" id="UPA00241"/>
<dbReference type="EMBL" id="KP211927">
    <property type="protein sequence ID" value="ANV81195.1"/>
    <property type="molecule type" value="Genomic_DNA"/>
</dbReference>
<dbReference type="EC" id="2.7.1.169" evidence="1"/>
<keyword evidence="1" id="KW-0067">ATP-binding</keyword>
<keyword evidence="1" id="KW-0173">Coenzyme A biosynthesis</keyword>
<dbReference type="SUPFAM" id="SSF54211">
    <property type="entry name" value="Ribosomal protein S5 domain 2-like"/>
    <property type="match status" value="1"/>
</dbReference>
<dbReference type="InterPro" id="IPR020568">
    <property type="entry name" value="Ribosomal_Su5_D2-typ_SF"/>
</dbReference>
<dbReference type="GO" id="GO:0016301">
    <property type="term" value="F:kinase activity"/>
    <property type="evidence" value="ECO:0007669"/>
    <property type="project" value="UniProtKB-UniRule"/>
</dbReference>
<evidence type="ECO:0000313" key="3">
    <source>
        <dbReference type="EMBL" id="ANV81195.1"/>
    </source>
</evidence>
<comment type="pathway">
    <text evidence="1">Cofactor biosynthesis; coenzyme A biosynthesis.</text>
</comment>
<dbReference type="GO" id="GO:0015937">
    <property type="term" value="P:coenzyme A biosynthetic process"/>
    <property type="evidence" value="ECO:0007669"/>
    <property type="project" value="UniProtKB-UniRule"/>
</dbReference>
<dbReference type="AlphaFoldDB" id="A0A1B1TFY0"/>